<reference evidence="3 4" key="1">
    <citation type="submission" date="2024-10" db="EMBL/GenBank/DDBJ databases">
        <title>Paracoccus drimophilus sp. nov., a novel bacterium from corn roots in Hunan.</title>
        <authorList>
            <person name="Li X."/>
        </authorList>
    </citation>
    <scope>NUCLEOTIDE SEQUENCE [LARGE SCALE GENOMIC DNA]</scope>
    <source>
        <strain evidence="3 4">NGMCC 1.201697</strain>
    </source>
</reference>
<keyword evidence="2" id="KW-0472">Membrane</keyword>
<evidence type="ECO:0000256" key="2">
    <source>
        <dbReference type="SAM" id="Phobius"/>
    </source>
</evidence>
<accession>A0ABW7LR32</accession>
<comment type="caution">
    <text evidence="3">The sequence shown here is derived from an EMBL/GenBank/DDBJ whole genome shotgun (WGS) entry which is preliminary data.</text>
</comment>
<feature type="transmembrane region" description="Helical" evidence="2">
    <location>
        <begin position="82"/>
        <end position="103"/>
    </location>
</feature>
<feature type="transmembrane region" description="Helical" evidence="2">
    <location>
        <begin position="52"/>
        <end position="70"/>
    </location>
</feature>
<proteinExistence type="predicted"/>
<sequence>MSQAETEDRNSAAEPPGGGRKDRATRLSATRAARGDGRNAAEPYFSQPVRQVVLMLIVLALVTVGAWFAYAQIKPVFAANPWLNGAILFVFALGVLTCFWQVAQLINSVSWIESFAAGKLGYARQDQGQTQGYAAPRLLAPLAALLGSRGPIGTTISTESARSIQDSVATRIDEARDITRYLGNLLIFLGLLGTFYGLATTVPAIVETIRTLAPEQGESGVEVFDKLMHGLETQLGGMATAFSSSLLGLAGSLVVGLLELFASHGQNRFYRELEEWLSSFTRIGMAGGEQGLDQAALAEFLGAMGLRVTDLQEYYLERDTLRDQEASDADTRSMALAAGVERLTALIQSDRDALGSELAAERRAQADSHRRLSEILERLADGQERLTDATTAVVSESTRVENLTVGLDRAFDRLADGQEQLVALARNGTHARLPDELYDIVARMAEGQQQVASLMTQQQPPGDRDLDGAHLAALTRALSRLTDGQARLVELAETKPAQHDDPEARMRLRSIDVQLGRLVEEAASGRDGLIAELRDDMAALTRAIRALEGRDGA</sequence>
<feature type="compositionally biased region" description="Basic and acidic residues" evidence="1">
    <location>
        <begin position="1"/>
        <end position="11"/>
    </location>
</feature>
<name>A0ABW7LR32_9RHOB</name>
<feature type="region of interest" description="Disordered" evidence="1">
    <location>
        <begin position="1"/>
        <end position="35"/>
    </location>
</feature>
<dbReference type="Proteomes" id="UP001609376">
    <property type="component" value="Unassembled WGS sequence"/>
</dbReference>
<organism evidence="3 4">
    <name type="scientific">Paracoccus broussonetiae subsp. drimophilus</name>
    <dbReference type="NCBI Taxonomy" id="3373869"/>
    <lineage>
        <taxon>Bacteria</taxon>
        <taxon>Pseudomonadati</taxon>
        <taxon>Pseudomonadota</taxon>
        <taxon>Alphaproteobacteria</taxon>
        <taxon>Rhodobacterales</taxon>
        <taxon>Paracoccaceae</taxon>
        <taxon>Paracoccus</taxon>
        <taxon>Paracoccus broussonetiae</taxon>
    </lineage>
</organism>
<evidence type="ECO:0000256" key="1">
    <source>
        <dbReference type="SAM" id="MobiDB-lite"/>
    </source>
</evidence>
<protein>
    <recommendedName>
        <fullName evidence="5">Biopolymer transporter ExbB</fullName>
    </recommendedName>
</protein>
<gene>
    <name evidence="3" type="ORF">ACHFJ0_21245</name>
</gene>
<evidence type="ECO:0008006" key="5">
    <source>
        <dbReference type="Google" id="ProtNLM"/>
    </source>
</evidence>
<dbReference type="EMBL" id="JBIMPR010000022">
    <property type="protein sequence ID" value="MFH5776778.1"/>
    <property type="molecule type" value="Genomic_DNA"/>
</dbReference>
<keyword evidence="4" id="KW-1185">Reference proteome</keyword>
<evidence type="ECO:0000313" key="4">
    <source>
        <dbReference type="Proteomes" id="UP001609376"/>
    </source>
</evidence>
<feature type="transmembrane region" description="Helical" evidence="2">
    <location>
        <begin position="181"/>
        <end position="206"/>
    </location>
</feature>
<keyword evidence="2" id="KW-1133">Transmembrane helix</keyword>
<dbReference type="RefSeq" id="WP_395135787.1">
    <property type="nucleotide sequence ID" value="NZ_JBIMPR010000022.1"/>
</dbReference>
<evidence type="ECO:0000313" key="3">
    <source>
        <dbReference type="EMBL" id="MFH5776778.1"/>
    </source>
</evidence>
<keyword evidence="2" id="KW-0812">Transmembrane</keyword>